<dbReference type="EMBL" id="JQBA01000031">
    <property type="protein sequence ID" value="KRN43857.1"/>
    <property type="molecule type" value="Genomic_DNA"/>
</dbReference>
<feature type="compositionally biased region" description="Acidic residues" evidence="1">
    <location>
        <begin position="255"/>
        <end position="295"/>
    </location>
</feature>
<gene>
    <name evidence="2" type="ORF">IV41_GL001216</name>
</gene>
<evidence type="ECO:0000256" key="1">
    <source>
        <dbReference type="SAM" id="MobiDB-lite"/>
    </source>
</evidence>
<organism evidence="2 3">
    <name type="scientific">Limosilactobacillus ingluviei</name>
    <dbReference type="NCBI Taxonomy" id="148604"/>
    <lineage>
        <taxon>Bacteria</taxon>
        <taxon>Bacillati</taxon>
        <taxon>Bacillota</taxon>
        <taxon>Bacilli</taxon>
        <taxon>Lactobacillales</taxon>
        <taxon>Lactobacillaceae</taxon>
        <taxon>Limosilactobacillus</taxon>
    </lineage>
</organism>
<feature type="region of interest" description="Disordered" evidence="1">
    <location>
        <begin position="252"/>
        <end position="327"/>
    </location>
</feature>
<dbReference type="AlphaFoldDB" id="A0A0R2GSL9"/>
<evidence type="ECO:0000313" key="3">
    <source>
        <dbReference type="Proteomes" id="UP000051639"/>
    </source>
</evidence>
<reference evidence="2 3" key="1">
    <citation type="journal article" date="2015" name="Genome Announc.">
        <title>Expanding the biotechnology potential of lactobacilli through comparative genomics of 213 strains and associated genera.</title>
        <authorList>
            <person name="Sun Z."/>
            <person name="Harris H.M."/>
            <person name="McCann A."/>
            <person name="Guo C."/>
            <person name="Argimon S."/>
            <person name="Zhang W."/>
            <person name="Yang X."/>
            <person name="Jeffery I.B."/>
            <person name="Cooney J.C."/>
            <person name="Kagawa T.F."/>
            <person name="Liu W."/>
            <person name="Song Y."/>
            <person name="Salvetti E."/>
            <person name="Wrobel A."/>
            <person name="Rasinkangas P."/>
            <person name="Parkhill J."/>
            <person name="Rea M.C."/>
            <person name="O'Sullivan O."/>
            <person name="Ritari J."/>
            <person name="Douillard F.P."/>
            <person name="Paul Ross R."/>
            <person name="Yang R."/>
            <person name="Briner A.E."/>
            <person name="Felis G.E."/>
            <person name="de Vos W.M."/>
            <person name="Barrangou R."/>
            <person name="Klaenhammer T.R."/>
            <person name="Caufield P.W."/>
            <person name="Cui Y."/>
            <person name="Zhang H."/>
            <person name="O'Toole P.W."/>
        </authorList>
    </citation>
    <scope>NUCLEOTIDE SEQUENCE [LARGE SCALE GENOMIC DNA]</scope>
    <source>
        <strain evidence="2 3">DSM 14792</strain>
    </source>
</reference>
<name>A0A0R2GSL9_9LACO</name>
<dbReference type="PATRIC" id="fig|148604.4.peg.1253"/>
<feature type="compositionally biased region" description="Basic and acidic residues" evidence="1">
    <location>
        <begin position="317"/>
        <end position="327"/>
    </location>
</feature>
<evidence type="ECO:0000313" key="2">
    <source>
        <dbReference type="EMBL" id="KRN43857.1"/>
    </source>
</evidence>
<dbReference type="STRING" id="1203076.GCA_000312405_01049"/>
<comment type="caution">
    <text evidence="2">The sequence shown here is derived from an EMBL/GenBank/DDBJ whole genome shotgun (WGS) entry which is preliminary data.</text>
</comment>
<keyword evidence="3" id="KW-1185">Reference proteome</keyword>
<protein>
    <submittedName>
        <fullName evidence="2">Uncharacterized protein</fullName>
    </submittedName>
</protein>
<accession>A0A0R2GSL9</accession>
<proteinExistence type="predicted"/>
<dbReference type="Proteomes" id="UP000051639">
    <property type="component" value="Unassembled WGS sequence"/>
</dbReference>
<sequence>MGAEHREGWKMNKDNFIRVMLREQFGWDIDIKKPDVGTYVIVPRPDSAMATQIEHGLTGQSAEWTALTDRLRLLNRWATIRFNHVAFLVVNPQEPAKYLYFVKNGRDRYVVPRPEKAPVDLAACGDEMQRLVQSWDTDWRDPAFVDCRSRNESTWEALPESPTVVDFTDEFALLDDGRFADANDQLSGWLPNAENQILEEMMVDASSALRELGAEKLTPEEFAEAAGDPLPAMDEERLAELQAEVAKDLAYEAEHQDDDEWDHDDADDWDRDDDDDWDRDDDDWDAGDGWDDDYDHDWADHDEPGDFDDWGPADDFGFDHDFDRDDD</sequence>